<dbReference type="AlphaFoldDB" id="A0A1I7FTL4"/>
<evidence type="ECO:0000313" key="2">
    <source>
        <dbReference type="EMBL" id="SFU39346.1"/>
    </source>
</evidence>
<name>A0A1I7FTL4_9FIRM</name>
<keyword evidence="1" id="KW-1133">Transmembrane helix</keyword>
<dbReference type="GeneID" id="78354232"/>
<dbReference type="Proteomes" id="UP000198817">
    <property type="component" value="Unassembled WGS sequence"/>
</dbReference>
<keyword evidence="3" id="KW-1185">Reference proteome</keyword>
<evidence type="ECO:0000313" key="3">
    <source>
        <dbReference type="Proteomes" id="UP000198817"/>
    </source>
</evidence>
<evidence type="ECO:0000256" key="1">
    <source>
        <dbReference type="SAM" id="Phobius"/>
    </source>
</evidence>
<dbReference type="EMBL" id="FPBT01000003">
    <property type="protein sequence ID" value="SFU39346.1"/>
    <property type="molecule type" value="Genomic_DNA"/>
</dbReference>
<gene>
    <name evidence="2" type="ORF">SAMN05216508_103134</name>
</gene>
<reference evidence="2 3" key="1">
    <citation type="submission" date="2016-10" db="EMBL/GenBank/DDBJ databases">
        <authorList>
            <person name="de Groot N.N."/>
        </authorList>
    </citation>
    <scope>NUCLEOTIDE SEQUENCE [LARGE SCALE GENOMIC DNA]</scope>
    <source>
        <strain evidence="2 3">KHGC13</strain>
    </source>
</reference>
<sequence>MKKNEKDISVKAALKAAAAIVGVGMVAGTTLVLGMNKIMKDIFVNDEWPDEEWSSDDWADEDLDQ</sequence>
<proteinExistence type="predicted"/>
<accession>A0A1I7FTL4</accession>
<dbReference type="RefSeq" id="WP_090162708.1">
    <property type="nucleotide sequence ID" value="NZ_CACVNK010000002.1"/>
</dbReference>
<dbReference type="STRING" id="155865.SAMN05216515_103134"/>
<organism evidence="2 3">
    <name type="scientific">Eubacterium pyruvativorans</name>
    <dbReference type="NCBI Taxonomy" id="155865"/>
    <lineage>
        <taxon>Bacteria</taxon>
        <taxon>Bacillati</taxon>
        <taxon>Bacillota</taxon>
        <taxon>Clostridia</taxon>
        <taxon>Eubacteriales</taxon>
        <taxon>Eubacteriaceae</taxon>
        <taxon>Eubacterium</taxon>
    </lineage>
</organism>
<keyword evidence="1" id="KW-0812">Transmembrane</keyword>
<keyword evidence="1" id="KW-0472">Membrane</keyword>
<protein>
    <submittedName>
        <fullName evidence="2">Uncharacterized protein</fullName>
    </submittedName>
</protein>
<feature type="transmembrane region" description="Helical" evidence="1">
    <location>
        <begin position="12"/>
        <end position="33"/>
    </location>
</feature>